<keyword evidence="2" id="KW-1185">Reference proteome</keyword>
<evidence type="ECO:0000313" key="2">
    <source>
        <dbReference type="Proteomes" id="UP001056120"/>
    </source>
</evidence>
<organism evidence="1 2">
    <name type="scientific">Smallanthus sonchifolius</name>
    <dbReference type="NCBI Taxonomy" id="185202"/>
    <lineage>
        <taxon>Eukaryota</taxon>
        <taxon>Viridiplantae</taxon>
        <taxon>Streptophyta</taxon>
        <taxon>Embryophyta</taxon>
        <taxon>Tracheophyta</taxon>
        <taxon>Spermatophyta</taxon>
        <taxon>Magnoliopsida</taxon>
        <taxon>eudicotyledons</taxon>
        <taxon>Gunneridae</taxon>
        <taxon>Pentapetalae</taxon>
        <taxon>asterids</taxon>
        <taxon>campanulids</taxon>
        <taxon>Asterales</taxon>
        <taxon>Asteraceae</taxon>
        <taxon>Asteroideae</taxon>
        <taxon>Heliantheae alliance</taxon>
        <taxon>Millerieae</taxon>
        <taxon>Smallanthus</taxon>
    </lineage>
</organism>
<protein>
    <submittedName>
        <fullName evidence="1">Uncharacterized protein</fullName>
    </submittedName>
</protein>
<dbReference type="Proteomes" id="UP001056120">
    <property type="component" value="Linkage Group LG08"/>
</dbReference>
<comment type="caution">
    <text evidence="1">The sequence shown here is derived from an EMBL/GenBank/DDBJ whole genome shotgun (WGS) entry which is preliminary data.</text>
</comment>
<proteinExistence type="predicted"/>
<reference evidence="1 2" key="2">
    <citation type="journal article" date="2022" name="Mol. Ecol. Resour.">
        <title>The genomes of chicory, endive, great burdock and yacon provide insights into Asteraceae paleo-polyploidization history and plant inulin production.</title>
        <authorList>
            <person name="Fan W."/>
            <person name="Wang S."/>
            <person name="Wang H."/>
            <person name="Wang A."/>
            <person name="Jiang F."/>
            <person name="Liu H."/>
            <person name="Zhao H."/>
            <person name="Xu D."/>
            <person name="Zhang Y."/>
        </authorList>
    </citation>
    <scope>NUCLEOTIDE SEQUENCE [LARGE SCALE GENOMIC DNA]</scope>
    <source>
        <strain evidence="2">cv. Yunnan</strain>
        <tissue evidence="1">Leaves</tissue>
    </source>
</reference>
<sequence length="72" mass="7690">MQTRIVFRRHVAAAGAMIAASCRRSTPPKGRSVNAVTKKEPSPPASLAEKKKRVRCNVDGTLSPPLVSPLPV</sequence>
<reference evidence="2" key="1">
    <citation type="journal article" date="2022" name="Mol. Ecol. Resour.">
        <title>The genomes of chicory, endive, great burdock and yacon provide insights into Asteraceae palaeo-polyploidization history and plant inulin production.</title>
        <authorList>
            <person name="Fan W."/>
            <person name="Wang S."/>
            <person name="Wang H."/>
            <person name="Wang A."/>
            <person name="Jiang F."/>
            <person name="Liu H."/>
            <person name="Zhao H."/>
            <person name="Xu D."/>
            <person name="Zhang Y."/>
        </authorList>
    </citation>
    <scope>NUCLEOTIDE SEQUENCE [LARGE SCALE GENOMIC DNA]</scope>
    <source>
        <strain evidence="2">cv. Yunnan</strain>
    </source>
</reference>
<name>A0ACB9IIY7_9ASTR</name>
<dbReference type="EMBL" id="CM042025">
    <property type="protein sequence ID" value="KAI3807889.1"/>
    <property type="molecule type" value="Genomic_DNA"/>
</dbReference>
<accession>A0ACB9IIY7</accession>
<evidence type="ECO:0000313" key="1">
    <source>
        <dbReference type="EMBL" id="KAI3807889.1"/>
    </source>
</evidence>
<gene>
    <name evidence="1" type="ORF">L1987_23825</name>
</gene>